<accession>A0A8H3F6M0</accession>
<protein>
    <recommendedName>
        <fullName evidence="4">Fucose-specific lectin</fullName>
    </recommendedName>
</protein>
<evidence type="ECO:0008006" key="4">
    <source>
        <dbReference type="Google" id="ProtNLM"/>
    </source>
</evidence>
<organism evidence="2 3">
    <name type="scientific">Heterodermia speciosa</name>
    <dbReference type="NCBI Taxonomy" id="116794"/>
    <lineage>
        <taxon>Eukaryota</taxon>
        <taxon>Fungi</taxon>
        <taxon>Dikarya</taxon>
        <taxon>Ascomycota</taxon>
        <taxon>Pezizomycotina</taxon>
        <taxon>Lecanoromycetes</taxon>
        <taxon>OSLEUM clade</taxon>
        <taxon>Lecanoromycetidae</taxon>
        <taxon>Caliciales</taxon>
        <taxon>Physciaceae</taxon>
        <taxon>Heterodermia</taxon>
    </lineage>
</organism>
<keyword evidence="3" id="KW-1185">Reference proteome</keyword>
<proteinExistence type="predicted"/>
<reference evidence="2" key="1">
    <citation type="submission" date="2021-03" db="EMBL/GenBank/DDBJ databases">
        <authorList>
            <person name="Tagirdzhanova G."/>
        </authorList>
    </citation>
    <scope>NUCLEOTIDE SEQUENCE</scope>
</reference>
<comment type="caution">
    <text evidence="2">The sequence shown here is derived from an EMBL/GenBank/DDBJ whole genome shotgun (WGS) entry which is preliminary data.</text>
</comment>
<sequence>MISDLISDYAAHAPEPDTAILAPELRRDDVPPEARIQTFYNSSPPEAIFSAPTESTEKVAQNGAKTPRKFQRLVIGLVIVIIILAVAALAIGLGLGLTRRNKNHASATSALSSASATTRLSSLPSVALKSQSVQSSQASRTPQVLKHGILENTSIAGVSLLNGDRRVIFQQTDGNLRQAIYSKEGSTWAADSGAVIQNARNHTPLAVVNSYVDDLLETSIWLLFYVGSEQNTLECLFFSTLSPRDPLGCEIFESLPTLHVTVSEACRSISVQLIPTSDETAFLLVYEDTPHHFNFVYIHHTTNTTDSVTNVTTVPEWHWRNVTERVEAEIGGGSGVDFIETCITSQTYSGASLICIVKNRDERPAALIDIVYYFTSPGVLAFSTTVYSSTYELVDANHTDFCALGGGEVLWFNGSTPTILDSSFNSDLPVPNVTFPYRHFGSTYGVNATQTYVYHQVNDSIIAEEVWEKQSSLWQRSKNISIEVS</sequence>
<dbReference type="Proteomes" id="UP000664521">
    <property type="component" value="Unassembled WGS sequence"/>
</dbReference>
<dbReference type="EMBL" id="CAJPDS010000021">
    <property type="protein sequence ID" value="CAF9918090.1"/>
    <property type="molecule type" value="Genomic_DNA"/>
</dbReference>
<gene>
    <name evidence="2" type="ORF">HETSPECPRED_003667</name>
</gene>
<evidence type="ECO:0000256" key="1">
    <source>
        <dbReference type="SAM" id="Phobius"/>
    </source>
</evidence>
<dbReference type="Gene3D" id="2.120.10.70">
    <property type="entry name" value="Fucose-specific lectin"/>
    <property type="match status" value="1"/>
</dbReference>
<keyword evidence="1" id="KW-1133">Transmembrane helix</keyword>
<name>A0A8H3F6M0_9LECA</name>
<feature type="transmembrane region" description="Helical" evidence="1">
    <location>
        <begin position="73"/>
        <end position="97"/>
    </location>
</feature>
<keyword evidence="1" id="KW-0472">Membrane</keyword>
<dbReference type="OrthoDB" id="5429992at2759"/>
<evidence type="ECO:0000313" key="2">
    <source>
        <dbReference type="EMBL" id="CAF9918090.1"/>
    </source>
</evidence>
<evidence type="ECO:0000313" key="3">
    <source>
        <dbReference type="Proteomes" id="UP000664521"/>
    </source>
</evidence>
<dbReference type="AlphaFoldDB" id="A0A8H3F6M0"/>
<keyword evidence="1" id="KW-0812">Transmembrane</keyword>